<protein>
    <recommendedName>
        <fullName evidence="1">Peptidase C14 caspase domain-containing protein</fullName>
    </recommendedName>
</protein>
<dbReference type="GO" id="GO:0004197">
    <property type="term" value="F:cysteine-type endopeptidase activity"/>
    <property type="evidence" value="ECO:0007669"/>
    <property type="project" value="InterPro"/>
</dbReference>
<dbReference type="EMBL" id="VSSQ01000417">
    <property type="protein sequence ID" value="MPL94167.1"/>
    <property type="molecule type" value="Genomic_DNA"/>
</dbReference>
<dbReference type="Pfam" id="PF00656">
    <property type="entry name" value="Peptidase_C14"/>
    <property type="match status" value="1"/>
</dbReference>
<dbReference type="InterPro" id="IPR029030">
    <property type="entry name" value="Caspase-like_dom_sf"/>
</dbReference>
<dbReference type="InterPro" id="IPR011600">
    <property type="entry name" value="Pept_C14_caspase"/>
</dbReference>
<dbReference type="GO" id="GO:0006508">
    <property type="term" value="P:proteolysis"/>
    <property type="evidence" value="ECO:0007669"/>
    <property type="project" value="InterPro"/>
</dbReference>
<dbReference type="PANTHER" id="PTHR22576:SF37">
    <property type="entry name" value="MUCOSA-ASSOCIATED LYMPHOID TISSUE LYMPHOMA TRANSLOCATION PROTEIN 1"/>
    <property type="match status" value="1"/>
</dbReference>
<accession>A0A644VSB4</accession>
<dbReference type="Gene3D" id="3.40.50.1460">
    <property type="match status" value="1"/>
</dbReference>
<dbReference type="PANTHER" id="PTHR22576">
    <property type="entry name" value="MUCOSA ASSOCIATED LYMPHOID TISSUE LYMPHOMA TRANSLOCATION PROTEIN 1/PARACASPASE"/>
    <property type="match status" value="1"/>
</dbReference>
<evidence type="ECO:0000313" key="2">
    <source>
        <dbReference type="EMBL" id="MPL94167.1"/>
    </source>
</evidence>
<evidence type="ECO:0000259" key="1">
    <source>
        <dbReference type="Pfam" id="PF00656"/>
    </source>
</evidence>
<proteinExistence type="predicted"/>
<comment type="caution">
    <text evidence="2">The sequence shown here is derived from an EMBL/GenBank/DDBJ whole genome shotgun (WGS) entry which is preliminary data.</text>
</comment>
<feature type="domain" description="Peptidase C14 caspase" evidence="1">
    <location>
        <begin position="2"/>
        <end position="179"/>
    </location>
</feature>
<name>A0A644VSB4_9ZZZZ</name>
<dbReference type="AlphaFoldDB" id="A0A644VSB4"/>
<organism evidence="2">
    <name type="scientific">bioreactor metagenome</name>
    <dbReference type="NCBI Taxonomy" id="1076179"/>
    <lineage>
        <taxon>unclassified sequences</taxon>
        <taxon>metagenomes</taxon>
        <taxon>ecological metagenomes</taxon>
    </lineage>
</organism>
<sequence>MKKALVIGINNYPKSPLRGCVNDAAGLASILEINGDGSPNFAVRLETDVPTKSELKTMIVELFSGDADTYLLYFSGHGFLNEIGGYIVTPDHKKYDEGISMDEILILANNASPKKDKIIILDCCFSGAFGSPKISSGASNLHEGVTILTASREDEPAKEINGHGVFTNLLLDALQGGAADLRGHISPGGVYSYIDQALGPWEQRPVFKTNVTRFTSLRTISPQVPLNILRKIIEYFPIPEQEYKLDPSYEDTNSNNIKHDVIEPFAKPENVAIFKNLQKFQSVGLVVPERADYMYFAAMNSTSCKLTALGLHYWRLVKDKRI</sequence>
<dbReference type="SUPFAM" id="SSF52129">
    <property type="entry name" value="Caspase-like"/>
    <property type="match status" value="1"/>
</dbReference>
<reference evidence="2" key="1">
    <citation type="submission" date="2019-08" db="EMBL/GenBank/DDBJ databases">
        <authorList>
            <person name="Kucharzyk K."/>
            <person name="Murdoch R.W."/>
            <person name="Higgins S."/>
            <person name="Loffler F."/>
        </authorList>
    </citation>
    <scope>NUCLEOTIDE SEQUENCE</scope>
</reference>
<dbReference type="InterPro" id="IPR052039">
    <property type="entry name" value="Caspase-related_regulators"/>
</dbReference>
<gene>
    <name evidence="2" type="ORF">SDC9_40315</name>
</gene>